<comment type="similarity">
    <text evidence="1">Belongs to the LysR transcriptional regulatory family.</text>
</comment>
<dbReference type="PRINTS" id="PR00039">
    <property type="entry name" value="HTHLYSR"/>
</dbReference>
<dbReference type="InterPro" id="IPR036388">
    <property type="entry name" value="WH-like_DNA-bd_sf"/>
</dbReference>
<gene>
    <name evidence="6" type="ORF">G5B46_08905</name>
</gene>
<keyword evidence="3" id="KW-0238">DNA-binding</keyword>
<evidence type="ECO:0000256" key="1">
    <source>
        <dbReference type="ARBA" id="ARBA00009437"/>
    </source>
</evidence>
<feature type="domain" description="HTH lysR-type" evidence="5">
    <location>
        <begin position="4"/>
        <end position="61"/>
    </location>
</feature>
<evidence type="ECO:0000256" key="4">
    <source>
        <dbReference type="ARBA" id="ARBA00023163"/>
    </source>
</evidence>
<reference evidence="6" key="1">
    <citation type="submission" date="2020-02" db="EMBL/GenBank/DDBJ databases">
        <authorList>
            <person name="Gao J."/>
            <person name="Sun J."/>
        </authorList>
    </citation>
    <scope>NUCLEOTIDE SEQUENCE</scope>
    <source>
        <strain evidence="6">602-2</strain>
    </source>
</reference>
<keyword evidence="4" id="KW-0804">Transcription</keyword>
<dbReference type="InterPro" id="IPR058163">
    <property type="entry name" value="LysR-type_TF_proteobact-type"/>
</dbReference>
<dbReference type="GO" id="GO:0003700">
    <property type="term" value="F:DNA-binding transcription factor activity"/>
    <property type="evidence" value="ECO:0007669"/>
    <property type="project" value="InterPro"/>
</dbReference>
<accession>A0A6G4QVS0</accession>
<dbReference type="CDD" id="cd08474">
    <property type="entry name" value="PBP2_CrgA_like_5"/>
    <property type="match status" value="1"/>
</dbReference>
<dbReference type="PANTHER" id="PTHR30537:SF1">
    <property type="entry name" value="HTH-TYPE TRANSCRIPTIONAL REGULATOR PGRR"/>
    <property type="match status" value="1"/>
</dbReference>
<dbReference type="Gene3D" id="3.40.190.290">
    <property type="match status" value="1"/>
</dbReference>
<organism evidence="6">
    <name type="scientific">Caulobacter sp. 602-2</name>
    <dbReference type="NCBI Taxonomy" id="2710887"/>
    <lineage>
        <taxon>Bacteria</taxon>
        <taxon>Pseudomonadati</taxon>
        <taxon>Pseudomonadota</taxon>
        <taxon>Alphaproteobacteria</taxon>
        <taxon>Caulobacterales</taxon>
        <taxon>Caulobacteraceae</taxon>
        <taxon>Caulobacter</taxon>
    </lineage>
</organism>
<evidence type="ECO:0000313" key="6">
    <source>
        <dbReference type="EMBL" id="NGM49720.1"/>
    </source>
</evidence>
<dbReference type="Gene3D" id="1.10.10.10">
    <property type="entry name" value="Winged helix-like DNA-binding domain superfamily/Winged helix DNA-binding domain"/>
    <property type="match status" value="1"/>
</dbReference>
<dbReference type="InterPro" id="IPR036390">
    <property type="entry name" value="WH_DNA-bd_sf"/>
</dbReference>
<evidence type="ECO:0000256" key="3">
    <source>
        <dbReference type="ARBA" id="ARBA00023125"/>
    </source>
</evidence>
<dbReference type="PANTHER" id="PTHR30537">
    <property type="entry name" value="HTH-TYPE TRANSCRIPTIONAL REGULATOR"/>
    <property type="match status" value="1"/>
</dbReference>
<evidence type="ECO:0000259" key="5">
    <source>
        <dbReference type="PROSITE" id="PS50931"/>
    </source>
</evidence>
<evidence type="ECO:0000256" key="2">
    <source>
        <dbReference type="ARBA" id="ARBA00023015"/>
    </source>
</evidence>
<dbReference type="InterPro" id="IPR000847">
    <property type="entry name" value="LysR_HTH_N"/>
</dbReference>
<dbReference type="GO" id="GO:0006351">
    <property type="term" value="P:DNA-templated transcription"/>
    <property type="evidence" value="ECO:0007669"/>
    <property type="project" value="TreeGrafter"/>
</dbReference>
<dbReference type="FunFam" id="3.40.190.290:FF:000012">
    <property type="entry name" value="Transcriptional regulator, LysR family"/>
    <property type="match status" value="1"/>
</dbReference>
<dbReference type="GO" id="GO:0043565">
    <property type="term" value="F:sequence-specific DNA binding"/>
    <property type="evidence" value="ECO:0007669"/>
    <property type="project" value="TreeGrafter"/>
</dbReference>
<dbReference type="RefSeq" id="WP_165257902.1">
    <property type="nucleotide sequence ID" value="NZ_JAAKGT010000003.1"/>
</dbReference>
<dbReference type="Pfam" id="PF03466">
    <property type="entry name" value="LysR_substrate"/>
    <property type="match status" value="1"/>
</dbReference>
<dbReference type="AlphaFoldDB" id="A0A6G4QVS0"/>
<dbReference type="PROSITE" id="PS50931">
    <property type="entry name" value="HTH_LYSR"/>
    <property type="match status" value="1"/>
</dbReference>
<dbReference type="SUPFAM" id="SSF53850">
    <property type="entry name" value="Periplasmic binding protein-like II"/>
    <property type="match status" value="1"/>
</dbReference>
<dbReference type="FunFam" id="1.10.10.10:FF:000001">
    <property type="entry name" value="LysR family transcriptional regulator"/>
    <property type="match status" value="1"/>
</dbReference>
<name>A0A6G4QVS0_9CAUL</name>
<comment type="caution">
    <text evidence="6">The sequence shown here is derived from an EMBL/GenBank/DDBJ whole genome shotgun (WGS) entry which is preliminary data.</text>
</comment>
<dbReference type="InterPro" id="IPR005119">
    <property type="entry name" value="LysR_subst-bd"/>
</dbReference>
<dbReference type="SUPFAM" id="SSF46785">
    <property type="entry name" value="Winged helix' DNA-binding domain"/>
    <property type="match status" value="1"/>
</dbReference>
<dbReference type="Pfam" id="PF00126">
    <property type="entry name" value="HTH_1"/>
    <property type="match status" value="1"/>
</dbReference>
<proteinExistence type="inferred from homology"/>
<sequence>MARDPLNDLSAFVAVAEARSFTKAAAQMGLSQSALSHAMRQLEERMGVRLLARTTRSVGLTQAGERLLETVAPHLREIQSGLAALNLLRETPAGVLRLTTNEHAAATIIYPAMARLVRDYPDITVEVSVDNGFTDIVANRFDAGVRLGDLVDQDMVAVRIGPDQRMAVVGTPAYFAAHPVPLTPQDLLAHNCIGMRLPTYGNLLAWEFEKDGQSVSVRTKGQVVANTGLIGHRAVLDGLGLGYCPQDVVADDIAQGRLVRVLDDWCEPFAGYHLYYPSRRQPSPAFALLVEALRHRA</sequence>
<keyword evidence="2" id="KW-0805">Transcription regulation</keyword>
<dbReference type="EMBL" id="JAAKGT010000003">
    <property type="protein sequence ID" value="NGM49720.1"/>
    <property type="molecule type" value="Genomic_DNA"/>
</dbReference>
<protein>
    <submittedName>
        <fullName evidence="6">LysR family transcriptional regulator</fullName>
    </submittedName>
</protein>